<keyword evidence="1" id="KW-1133">Transmembrane helix</keyword>
<evidence type="ECO:0000256" key="1">
    <source>
        <dbReference type="SAM" id="Phobius"/>
    </source>
</evidence>
<sequence>MGNSVGLLFSGLGRAIDKVLGHPLEFLSGKSCNALILIPIVQSRNLSMHLLHALSNHVGLFFHLFLLVRFLLLVFMLQVTNDKEIASIRIPEFSLFVPINHLQSLQRSLDRRGRISGLVLQRSRHGLIPGSEVPILSSSAMCKGQATATFPLSRKPLPLTLH</sequence>
<reference evidence="2" key="1">
    <citation type="submission" date="2019-12" db="EMBL/GenBank/DDBJ databases">
        <authorList>
            <person name="Scholes J."/>
        </authorList>
    </citation>
    <scope>NUCLEOTIDE SEQUENCE</scope>
</reference>
<proteinExistence type="predicted"/>
<keyword evidence="1" id="KW-0472">Membrane</keyword>
<dbReference type="AlphaFoldDB" id="A0A9N7NAB6"/>
<dbReference type="Proteomes" id="UP001153555">
    <property type="component" value="Unassembled WGS sequence"/>
</dbReference>
<keyword evidence="3" id="KW-1185">Reference proteome</keyword>
<evidence type="ECO:0000313" key="2">
    <source>
        <dbReference type="EMBL" id="CAA0827920.1"/>
    </source>
</evidence>
<name>A0A9N7NAB6_STRHE</name>
<dbReference type="OrthoDB" id="1916120at2759"/>
<organism evidence="2 3">
    <name type="scientific">Striga hermonthica</name>
    <name type="common">Purple witchweed</name>
    <name type="synonym">Buchnera hermonthica</name>
    <dbReference type="NCBI Taxonomy" id="68872"/>
    <lineage>
        <taxon>Eukaryota</taxon>
        <taxon>Viridiplantae</taxon>
        <taxon>Streptophyta</taxon>
        <taxon>Embryophyta</taxon>
        <taxon>Tracheophyta</taxon>
        <taxon>Spermatophyta</taxon>
        <taxon>Magnoliopsida</taxon>
        <taxon>eudicotyledons</taxon>
        <taxon>Gunneridae</taxon>
        <taxon>Pentapetalae</taxon>
        <taxon>asterids</taxon>
        <taxon>lamiids</taxon>
        <taxon>Lamiales</taxon>
        <taxon>Orobanchaceae</taxon>
        <taxon>Buchnereae</taxon>
        <taxon>Striga</taxon>
    </lineage>
</organism>
<keyword evidence="1" id="KW-0812">Transmembrane</keyword>
<gene>
    <name evidence="2" type="ORF">SHERM_23615</name>
</gene>
<evidence type="ECO:0000313" key="3">
    <source>
        <dbReference type="Proteomes" id="UP001153555"/>
    </source>
</evidence>
<accession>A0A9N7NAB6</accession>
<feature type="transmembrane region" description="Helical" evidence="1">
    <location>
        <begin position="60"/>
        <end position="79"/>
    </location>
</feature>
<protein>
    <submittedName>
        <fullName evidence="2">Uncharacterized protein</fullName>
    </submittedName>
</protein>
<dbReference type="EMBL" id="CACSLK010027752">
    <property type="protein sequence ID" value="CAA0827920.1"/>
    <property type="molecule type" value="Genomic_DNA"/>
</dbReference>
<comment type="caution">
    <text evidence="2">The sequence shown here is derived from an EMBL/GenBank/DDBJ whole genome shotgun (WGS) entry which is preliminary data.</text>
</comment>